<dbReference type="SUPFAM" id="SSF52540">
    <property type="entry name" value="P-loop containing nucleoside triphosphate hydrolases"/>
    <property type="match status" value="1"/>
</dbReference>
<evidence type="ECO:0000256" key="2">
    <source>
        <dbReference type="ARBA" id="ARBA00012552"/>
    </source>
</evidence>
<dbReference type="PROSITE" id="PS51192">
    <property type="entry name" value="HELICASE_ATP_BIND_1"/>
    <property type="match status" value="1"/>
</dbReference>
<dbReference type="SMART" id="SM00490">
    <property type="entry name" value="HELICc"/>
    <property type="match status" value="1"/>
</dbReference>
<proteinExistence type="inferred from homology"/>
<evidence type="ECO:0000256" key="5">
    <source>
        <dbReference type="ARBA" id="ARBA00022806"/>
    </source>
</evidence>
<keyword evidence="4" id="KW-0378">Hydrolase</keyword>
<gene>
    <name evidence="14" type="primary">PRP5</name>
    <name evidence="14" type="ORF">HK099_007998</name>
</gene>
<dbReference type="InterPro" id="IPR001650">
    <property type="entry name" value="Helicase_C-like"/>
</dbReference>
<evidence type="ECO:0000256" key="6">
    <source>
        <dbReference type="ARBA" id="ARBA00022840"/>
    </source>
</evidence>
<dbReference type="EC" id="3.6.4.13" evidence="2"/>
<dbReference type="Gene3D" id="3.40.50.300">
    <property type="entry name" value="P-loop containing nucleotide triphosphate hydrolases"/>
    <property type="match status" value="2"/>
</dbReference>
<dbReference type="PROSITE" id="PS51194">
    <property type="entry name" value="HELICASE_CTER"/>
    <property type="match status" value="1"/>
</dbReference>
<dbReference type="AlphaFoldDB" id="A0AAD5TVU0"/>
<dbReference type="CDD" id="cd17953">
    <property type="entry name" value="DEADc_DDX46"/>
    <property type="match status" value="1"/>
</dbReference>
<dbReference type="GO" id="GO:0016787">
    <property type="term" value="F:hydrolase activity"/>
    <property type="evidence" value="ECO:0007669"/>
    <property type="project" value="UniProtKB-KW"/>
</dbReference>
<evidence type="ECO:0000313" key="15">
    <source>
        <dbReference type="Proteomes" id="UP001211065"/>
    </source>
</evidence>
<dbReference type="GO" id="GO:0003724">
    <property type="term" value="F:RNA helicase activity"/>
    <property type="evidence" value="ECO:0007669"/>
    <property type="project" value="UniProtKB-EC"/>
</dbReference>
<dbReference type="Pfam" id="PF00270">
    <property type="entry name" value="DEAD"/>
    <property type="match status" value="1"/>
</dbReference>
<evidence type="ECO:0000256" key="7">
    <source>
        <dbReference type="ARBA" id="ARBA00023187"/>
    </source>
</evidence>
<feature type="coiled-coil region" evidence="10">
    <location>
        <begin position="186"/>
        <end position="223"/>
    </location>
</feature>
<dbReference type="GO" id="GO:0005524">
    <property type="term" value="F:ATP binding"/>
    <property type="evidence" value="ECO:0007669"/>
    <property type="project" value="UniProtKB-KW"/>
</dbReference>
<keyword evidence="6" id="KW-0067">ATP-binding</keyword>
<evidence type="ECO:0000259" key="12">
    <source>
        <dbReference type="PROSITE" id="PS51192"/>
    </source>
</evidence>
<dbReference type="EMBL" id="JADGJW010000832">
    <property type="protein sequence ID" value="KAJ3211471.1"/>
    <property type="molecule type" value="Genomic_DNA"/>
</dbReference>
<dbReference type="SMART" id="SM00487">
    <property type="entry name" value="DEXDc"/>
    <property type="match status" value="1"/>
</dbReference>
<feature type="domain" description="Helicase C-terminal" evidence="13">
    <location>
        <begin position="687"/>
        <end position="851"/>
    </location>
</feature>
<evidence type="ECO:0000256" key="9">
    <source>
        <dbReference type="ARBA" id="ARBA00038511"/>
    </source>
</evidence>
<evidence type="ECO:0000256" key="11">
    <source>
        <dbReference type="SAM" id="MobiDB-lite"/>
    </source>
</evidence>
<dbReference type="InterPro" id="IPR014001">
    <property type="entry name" value="Helicase_ATP-bd"/>
</dbReference>
<dbReference type="InterPro" id="IPR011545">
    <property type="entry name" value="DEAD/DEAH_box_helicase_dom"/>
</dbReference>
<dbReference type="GO" id="GO:0003676">
    <property type="term" value="F:nucleic acid binding"/>
    <property type="evidence" value="ECO:0007669"/>
    <property type="project" value="InterPro"/>
</dbReference>
<evidence type="ECO:0000256" key="8">
    <source>
        <dbReference type="ARBA" id="ARBA00023242"/>
    </source>
</evidence>
<dbReference type="InterPro" id="IPR000629">
    <property type="entry name" value="RNA-helicase_DEAD-box_CS"/>
</dbReference>
<comment type="subcellular location">
    <subcellularLocation>
        <location evidence="1">Nucleus</location>
    </subcellularLocation>
</comment>
<keyword evidence="15" id="KW-1185">Reference proteome</keyword>
<name>A0AAD5TVU0_9FUNG</name>
<keyword evidence="7" id="KW-0507">mRNA processing</keyword>
<comment type="caution">
    <text evidence="14">The sequence shown here is derived from an EMBL/GenBank/DDBJ whole genome shotgun (WGS) entry which is preliminary data.</text>
</comment>
<feature type="compositionally biased region" description="Low complexity" evidence="11">
    <location>
        <begin position="1"/>
        <end position="10"/>
    </location>
</feature>
<keyword evidence="10" id="KW-0175">Coiled coil</keyword>
<evidence type="ECO:0000256" key="10">
    <source>
        <dbReference type="SAM" id="Coils"/>
    </source>
</evidence>
<evidence type="ECO:0000313" key="14">
    <source>
        <dbReference type="EMBL" id="KAJ3211471.1"/>
    </source>
</evidence>
<dbReference type="Proteomes" id="UP001211065">
    <property type="component" value="Unassembled WGS sequence"/>
</dbReference>
<feature type="domain" description="Helicase ATP-binding" evidence="12">
    <location>
        <begin position="498"/>
        <end position="676"/>
    </location>
</feature>
<dbReference type="CDD" id="cd18787">
    <property type="entry name" value="SF2_C_DEAD"/>
    <property type="match status" value="1"/>
</dbReference>
<feature type="region of interest" description="Disordered" evidence="11">
    <location>
        <begin position="1"/>
        <end position="160"/>
    </location>
</feature>
<dbReference type="InterPro" id="IPR056149">
    <property type="entry name" value="PRP5/DDX46/KHDC4_KH"/>
</dbReference>
<dbReference type="PANTHER" id="PTHR47958">
    <property type="entry name" value="ATP-DEPENDENT RNA HELICASE DBP3"/>
    <property type="match status" value="1"/>
</dbReference>
<keyword evidence="5" id="KW-0347">Helicase</keyword>
<keyword evidence="7" id="KW-0508">mRNA splicing</keyword>
<protein>
    <recommendedName>
        <fullName evidence="2">RNA helicase</fullName>
        <ecNumber evidence="2">3.6.4.13</ecNumber>
    </recommendedName>
</protein>
<dbReference type="Pfam" id="PF23469">
    <property type="entry name" value="KH_12"/>
    <property type="match status" value="1"/>
</dbReference>
<feature type="compositionally biased region" description="Basic and acidic residues" evidence="11">
    <location>
        <begin position="49"/>
        <end position="150"/>
    </location>
</feature>
<organism evidence="14 15">
    <name type="scientific">Clydaea vesicula</name>
    <dbReference type="NCBI Taxonomy" id="447962"/>
    <lineage>
        <taxon>Eukaryota</taxon>
        <taxon>Fungi</taxon>
        <taxon>Fungi incertae sedis</taxon>
        <taxon>Chytridiomycota</taxon>
        <taxon>Chytridiomycota incertae sedis</taxon>
        <taxon>Chytridiomycetes</taxon>
        <taxon>Lobulomycetales</taxon>
        <taxon>Lobulomycetaceae</taxon>
        <taxon>Clydaea</taxon>
    </lineage>
</organism>
<dbReference type="FunFam" id="3.40.50.300:FF:000079">
    <property type="entry name" value="probable ATP-dependent RNA helicase DDX17"/>
    <property type="match status" value="1"/>
</dbReference>
<evidence type="ECO:0000256" key="1">
    <source>
        <dbReference type="ARBA" id="ARBA00004123"/>
    </source>
</evidence>
<feature type="compositionally biased region" description="Basic and acidic residues" evidence="11">
    <location>
        <begin position="12"/>
        <end position="41"/>
    </location>
</feature>
<sequence length="1076" mass="122022">MSSQSHSTHSTSKKEPSKRERSPERVSSHKSSNRDKEEERHSHKKHHSSHTEKDSEKSSSKREKVSDRSSHRERDREADRSHRDRDYERSSRRDRDADRGRRDSDRGRDRDRGRERDREWERDRDSDRSRKSRKRGLDEKKESDEKRQKSDVIVNSVHTDSLNSAILPAVNVEEVKTGLPKIPVVVLTAEEEKRLKEEELAKAEEEKRRLRKEKLEKWKEEQKLKENTVLTETIPAPAEVIAPPKKNLQLKKTGLTILSFKKNKENTTTPKKNLFGKKLEAEKNTVKLNSFFNTQDDEEDNEGAKPKLPSLNLISSSDVNIPVVEEKEEIINGEEEEDALDTFMQNDINPEYEKVKAEDEIKQQQIQLKLASLKKEDFALDDDEVEENVEENIDEDDIMAAAYKLLAKKKDIIAVDHENIDYPEFKKNFYIEPREMAELTEAEVEQKRADLDGIKIRGIDCPKPIERWTLFGLPLTVNDVITKQLKYASPSPIQAQGIPAILSGRDVIGVARTGSGKTLAFLLPMFRHIKDQSPLAINDGPIAMIMTPTRELAVQIFRECKLFLKYLNLKAVCCYGGSPIKDQIADLKRGAEIVICTPGRMIDLLSANSGKVTNLSRITYLVLDEADRMFDLGFEPQVMKIIKNVRPDRQTLLFSATFTKQTEALARKILSKPLEITVGGRSVVCKDVTQIVEVIAEEKKFERLLFILGKHVHNDKNAKALIFVDRHEVADNMLRDLIKRGHVCQSLHGGKEQMDRDSTIADFKSGVTQIVIATSVAARGLDVKQLSLVVNYECPNHMEDYVHRVGRTGRAGNKGTAYTFLTHDQDAYAIDIAKALKNSGTEIPADLKALCENYMKKVKSGKVKLITNKGFGGKGLNRLEAERETARKIQRITMGGDEGDEPVEEAEENGDDAFSKALEKFAPSKETKEAVNLWDEALAKNPAVADKLENVSAVIKNIQEMLKKPKLDVNGEVIMANTFCEEIPINDVPKLARIKVTQKEQITIISEMTHASIITKGKYFVPGTTPNFNEKKLYLEIKGETQQIVDRAKSEIRKLLLEHTVTSLQGESSIGRYNIM</sequence>
<evidence type="ECO:0000256" key="3">
    <source>
        <dbReference type="ARBA" id="ARBA00022741"/>
    </source>
</evidence>
<reference evidence="14" key="1">
    <citation type="submission" date="2020-05" db="EMBL/GenBank/DDBJ databases">
        <title>Phylogenomic resolution of chytrid fungi.</title>
        <authorList>
            <person name="Stajich J.E."/>
            <person name="Amses K."/>
            <person name="Simmons R."/>
            <person name="Seto K."/>
            <person name="Myers J."/>
            <person name="Bonds A."/>
            <person name="Quandt C.A."/>
            <person name="Barry K."/>
            <person name="Liu P."/>
            <person name="Grigoriev I."/>
            <person name="Longcore J.E."/>
            <person name="James T.Y."/>
        </authorList>
    </citation>
    <scope>NUCLEOTIDE SEQUENCE</scope>
    <source>
        <strain evidence="14">JEL0476</strain>
    </source>
</reference>
<keyword evidence="3" id="KW-0547">Nucleotide-binding</keyword>
<comment type="similarity">
    <text evidence="9">Belongs to the DEAD box helicase family. DDX46/PRP5 subfamily.</text>
</comment>
<evidence type="ECO:0000259" key="13">
    <source>
        <dbReference type="PROSITE" id="PS51194"/>
    </source>
</evidence>
<keyword evidence="8" id="KW-0539">Nucleus</keyword>
<dbReference type="Pfam" id="PF00271">
    <property type="entry name" value="Helicase_C"/>
    <property type="match status" value="1"/>
</dbReference>
<dbReference type="GO" id="GO:0005634">
    <property type="term" value="C:nucleus"/>
    <property type="evidence" value="ECO:0007669"/>
    <property type="project" value="UniProtKB-SubCell"/>
</dbReference>
<dbReference type="PROSITE" id="PS00039">
    <property type="entry name" value="DEAD_ATP_HELICASE"/>
    <property type="match status" value="1"/>
</dbReference>
<dbReference type="InterPro" id="IPR027417">
    <property type="entry name" value="P-loop_NTPase"/>
</dbReference>
<dbReference type="GO" id="GO:0008380">
    <property type="term" value="P:RNA splicing"/>
    <property type="evidence" value="ECO:0007669"/>
    <property type="project" value="UniProtKB-KW"/>
</dbReference>
<evidence type="ECO:0000256" key="4">
    <source>
        <dbReference type="ARBA" id="ARBA00022801"/>
    </source>
</evidence>
<accession>A0AAD5TVU0</accession>